<reference evidence="2 3" key="1">
    <citation type="journal article" date="2016" name="Nat. Commun.">
        <title>Thousands of microbial genomes shed light on interconnected biogeochemical processes in an aquifer system.</title>
        <authorList>
            <person name="Anantharaman K."/>
            <person name="Brown C.T."/>
            <person name="Hug L.A."/>
            <person name="Sharon I."/>
            <person name="Castelle C.J."/>
            <person name="Probst A.J."/>
            <person name="Thomas B.C."/>
            <person name="Singh A."/>
            <person name="Wilkins M.J."/>
            <person name="Karaoz U."/>
            <person name="Brodie E.L."/>
            <person name="Williams K.H."/>
            <person name="Hubbard S.S."/>
            <person name="Banfield J.F."/>
        </authorList>
    </citation>
    <scope>NUCLEOTIDE SEQUENCE [LARGE SCALE GENOMIC DNA]</scope>
</reference>
<dbReference type="SUPFAM" id="SSF53448">
    <property type="entry name" value="Nucleotide-diphospho-sugar transferases"/>
    <property type="match status" value="1"/>
</dbReference>
<organism evidence="2 3">
    <name type="scientific">Candidatus Ryanbacteria bacterium RIFCSPLOWO2_01_FULL_48_26</name>
    <dbReference type="NCBI Taxonomy" id="1802126"/>
    <lineage>
        <taxon>Bacteria</taxon>
        <taxon>Candidatus Ryaniibacteriota</taxon>
    </lineage>
</organism>
<proteinExistence type="predicted"/>
<dbReference type="GO" id="GO:0016758">
    <property type="term" value="F:hexosyltransferase activity"/>
    <property type="evidence" value="ECO:0007669"/>
    <property type="project" value="UniProtKB-ARBA"/>
</dbReference>
<dbReference type="Proteomes" id="UP000179106">
    <property type="component" value="Unassembled WGS sequence"/>
</dbReference>
<evidence type="ECO:0000259" key="1">
    <source>
        <dbReference type="Pfam" id="PF00535"/>
    </source>
</evidence>
<dbReference type="AlphaFoldDB" id="A0A1G2GSD1"/>
<sequence length="297" mass="34778">MSQGRKEKLVSVGVPTYNRGATFLRETLDSICKQTYKNLEIIIADNASPDITEEVCREYAKRDPRIRYIRQKTNIGPTANFNVLHKEARGDYFMQTCDDDIIAPTFIEKCVARLDAHPEAAVAMSNFVEFDDKGRQVGFDPEKCVPSKKNLYERLKQYILMYETDGKDRIMWGVWRREAAIPYVFDERPFPDPPGWDFEDMSLVFLGLTKGACEFVNEILFYKRAVPTAFDAPRHKGIIRKLFDSIVYSRLRRLFKPFFYKRMKVIISCGELTLTERAKLLLWNKFVMSRLFWKRSI</sequence>
<gene>
    <name evidence="2" type="ORF">A3B25_03240</name>
</gene>
<comment type="caution">
    <text evidence="2">The sequence shown here is derived from an EMBL/GenBank/DDBJ whole genome shotgun (WGS) entry which is preliminary data.</text>
</comment>
<accession>A0A1G2GSD1</accession>
<dbReference type="InterPro" id="IPR029044">
    <property type="entry name" value="Nucleotide-diphossugar_trans"/>
</dbReference>
<dbReference type="PANTHER" id="PTHR22916">
    <property type="entry name" value="GLYCOSYLTRANSFERASE"/>
    <property type="match status" value="1"/>
</dbReference>
<name>A0A1G2GSD1_9BACT</name>
<dbReference type="InterPro" id="IPR001173">
    <property type="entry name" value="Glyco_trans_2-like"/>
</dbReference>
<feature type="domain" description="Glycosyltransferase 2-like" evidence="1">
    <location>
        <begin position="11"/>
        <end position="142"/>
    </location>
</feature>
<evidence type="ECO:0000313" key="3">
    <source>
        <dbReference type="Proteomes" id="UP000179106"/>
    </source>
</evidence>
<dbReference type="CDD" id="cd00761">
    <property type="entry name" value="Glyco_tranf_GTA_type"/>
    <property type="match status" value="1"/>
</dbReference>
<dbReference type="STRING" id="1802126.A3B25_03240"/>
<dbReference type="Pfam" id="PF00535">
    <property type="entry name" value="Glycos_transf_2"/>
    <property type="match status" value="1"/>
</dbReference>
<evidence type="ECO:0000313" key="2">
    <source>
        <dbReference type="EMBL" id="OGZ53125.1"/>
    </source>
</evidence>
<dbReference type="EMBL" id="MHNW01000029">
    <property type="protein sequence ID" value="OGZ53125.1"/>
    <property type="molecule type" value="Genomic_DNA"/>
</dbReference>
<dbReference type="Gene3D" id="3.90.550.10">
    <property type="entry name" value="Spore Coat Polysaccharide Biosynthesis Protein SpsA, Chain A"/>
    <property type="match status" value="1"/>
</dbReference>
<dbReference type="PANTHER" id="PTHR22916:SF3">
    <property type="entry name" value="UDP-GLCNAC:BETAGAL BETA-1,3-N-ACETYLGLUCOSAMINYLTRANSFERASE-LIKE PROTEIN 1"/>
    <property type="match status" value="1"/>
</dbReference>
<protein>
    <recommendedName>
        <fullName evidence="1">Glycosyltransferase 2-like domain-containing protein</fullName>
    </recommendedName>
</protein>